<keyword evidence="3" id="KW-1185">Reference proteome</keyword>
<evidence type="ECO:0000313" key="2">
    <source>
        <dbReference type="EMBL" id="MBD2724662.1"/>
    </source>
</evidence>
<dbReference type="InterPro" id="IPR012334">
    <property type="entry name" value="Pectin_lyas_fold"/>
</dbReference>
<evidence type="ECO:0000256" key="1">
    <source>
        <dbReference type="SAM" id="MobiDB-lite"/>
    </source>
</evidence>
<organism evidence="2 3">
    <name type="scientific">Hymenobacter armeniacus</name>
    <dbReference type="NCBI Taxonomy" id="2771358"/>
    <lineage>
        <taxon>Bacteria</taxon>
        <taxon>Pseudomonadati</taxon>
        <taxon>Bacteroidota</taxon>
        <taxon>Cytophagia</taxon>
        <taxon>Cytophagales</taxon>
        <taxon>Hymenobacteraceae</taxon>
        <taxon>Hymenobacter</taxon>
    </lineage>
</organism>
<sequence length="613" mass="64842">MSNSGNDANSGTSPAQAWRTPARVSAATFHPGDRVLFAGGQTFSGSLRVRPASHGTAAQPIVFRSYGIGGPAVIASDTAAGFYAYNNAGFELRNLTFVGAGRLVTKHSGVRFYNDSTNAHLQYLRIDSLDISGYRGVGLTIASWNGTSGYDNVRITNSQFHANGEAGLSSYSYFPLLGHRNWYVGNCKAYDNSGRPEITNTHSGNGIVLSGIDGAMVENCTAYHNGWLNGSRGGGPVGIWGWECNNLTIQYCESHHNEAGAARDGGGFDLDGGCTNSVMQYNYSHDNDGPGYLLCQFDWATAMHDLVVRYNVSQNDARKDDQGAIMMYSSGWAGGIVNVNIYNNTVYLDRPANGSTPSAVYIMSGDIAGTNLRNNILQTATGLPVVRTFTASGLRFEGNAYWSPTGALTLSWNGASFNNLTDWRTATTQETLANGTRLTGVCASPCFASATPGVALSTGSRLPNFTLGSSSPLLGSGLNLATEFNINPGTRDFYGANTPGAGSRGNIGASEARLALATRSGADKTNDATWCQVYPTVASSEIHVVAEKASAQPVEIQLVDVLGRSARTWSRPGNQLSATGLTLSVDGLAAGRYVLRVQSGTQTQHQTVLVGNE</sequence>
<feature type="region of interest" description="Disordered" evidence="1">
    <location>
        <begin position="1"/>
        <end position="21"/>
    </location>
</feature>
<gene>
    <name evidence="2" type="ORF">IC234_21225</name>
</gene>
<feature type="compositionally biased region" description="Polar residues" evidence="1">
    <location>
        <begin position="1"/>
        <end position="15"/>
    </location>
</feature>
<name>A0ABR8JZ01_9BACT</name>
<evidence type="ECO:0000313" key="3">
    <source>
        <dbReference type="Proteomes" id="UP000606003"/>
    </source>
</evidence>
<reference evidence="2 3" key="1">
    <citation type="submission" date="2020-09" db="EMBL/GenBank/DDBJ databases">
        <authorList>
            <person name="Kim M.K."/>
        </authorList>
    </citation>
    <scope>NUCLEOTIDE SEQUENCE [LARGE SCALE GENOMIC DNA]</scope>
    <source>
        <strain evidence="2 3">BT189</strain>
    </source>
</reference>
<accession>A0ABR8JZ01</accession>
<dbReference type="InterPro" id="IPR006626">
    <property type="entry name" value="PbH1"/>
</dbReference>
<dbReference type="SUPFAM" id="SSF51126">
    <property type="entry name" value="Pectin lyase-like"/>
    <property type="match status" value="2"/>
</dbReference>
<dbReference type="Proteomes" id="UP000606003">
    <property type="component" value="Unassembled WGS sequence"/>
</dbReference>
<protein>
    <submittedName>
        <fullName evidence="2">T9SS type A sorting domain-containing protein</fullName>
    </submittedName>
</protein>
<dbReference type="RefSeq" id="WP_190928714.1">
    <property type="nucleotide sequence ID" value="NZ_JACXAC010000009.1"/>
</dbReference>
<dbReference type="Gene3D" id="2.160.20.10">
    <property type="entry name" value="Single-stranded right-handed beta-helix, Pectin lyase-like"/>
    <property type="match status" value="1"/>
</dbReference>
<proteinExistence type="predicted"/>
<dbReference type="InterPro" id="IPR011050">
    <property type="entry name" value="Pectin_lyase_fold/virulence"/>
</dbReference>
<dbReference type="SMART" id="SM00710">
    <property type="entry name" value="PbH1"/>
    <property type="match status" value="8"/>
</dbReference>
<comment type="caution">
    <text evidence="2">The sequence shown here is derived from an EMBL/GenBank/DDBJ whole genome shotgun (WGS) entry which is preliminary data.</text>
</comment>
<dbReference type="EMBL" id="JACXAC010000009">
    <property type="protein sequence ID" value="MBD2724662.1"/>
    <property type="molecule type" value="Genomic_DNA"/>
</dbReference>